<evidence type="ECO:0000256" key="5">
    <source>
        <dbReference type="ARBA" id="ARBA00023136"/>
    </source>
</evidence>
<comment type="subcellular location">
    <subcellularLocation>
        <location evidence="1">Membrane</location>
        <topology evidence="1">Multi-pass membrane protein</topology>
    </subcellularLocation>
</comment>
<reference evidence="8" key="1">
    <citation type="submission" date="2013-07" db="EMBL/GenBank/DDBJ databases">
        <authorList>
            <consortium name="The Broad Institute Genome Sequencing Platform"/>
            <person name="Cuomo C."/>
            <person name="Litvintseva A."/>
            <person name="Chen Y."/>
            <person name="Heitman J."/>
            <person name="Sun S."/>
            <person name="Springer D."/>
            <person name="Dromer F."/>
            <person name="Young S.K."/>
            <person name="Zeng Q."/>
            <person name="Gargeya S."/>
            <person name="Fitzgerald M."/>
            <person name="Abouelleil A."/>
            <person name="Alvarado L."/>
            <person name="Berlin A.M."/>
            <person name="Chapman S.B."/>
            <person name="Dewar J."/>
            <person name="Goldberg J."/>
            <person name="Griggs A."/>
            <person name="Gujja S."/>
            <person name="Hansen M."/>
            <person name="Howarth C."/>
            <person name="Imamovic A."/>
            <person name="Larimer J."/>
            <person name="McCowan C."/>
            <person name="Murphy C."/>
            <person name="Pearson M."/>
            <person name="Priest M."/>
            <person name="Roberts A."/>
            <person name="Saif S."/>
            <person name="Shea T."/>
            <person name="Sykes S."/>
            <person name="Wortman J."/>
            <person name="Nusbaum C."/>
            <person name="Birren B."/>
        </authorList>
    </citation>
    <scope>NUCLEOTIDE SEQUENCE</scope>
    <source>
        <strain evidence="8">CBS 10118</strain>
    </source>
</reference>
<evidence type="ECO:0000256" key="4">
    <source>
        <dbReference type="ARBA" id="ARBA00022989"/>
    </source>
</evidence>
<feature type="compositionally biased region" description="Polar residues" evidence="6">
    <location>
        <begin position="515"/>
        <end position="528"/>
    </location>
</feature>
<evidence type="ECO:0000313" key="9">
    <source>
        <dbReference type="Proteomes" id="UP000092730"/>
    </source>
</evidence>
<feature type="transmembrane region" description="Helical" evidence="7">
    <location>
        <begin position="113"/>
        <end position="132"/>
    </location>
</feature>
<feature type="transmembrane region" description="Helical" evidence="7">
    <location>
        <begin position="279"/>
        <end position="301"/>
    </location>
</feature>
<dbReference type="Proteomes" id="UP000092730">
    <property type="component" value="Chromosome 6"/>
</dbReference>
<keyword evidence="4 7" id="KW-1133">Transmembrane helix</keyword>
<feature type="transmembrane region" description="Helical" evidence="7">
    <location>
        <begin position="186"/>
        <end position="207"/>
    </location>
</feature>
<keyword evidence="9" id="KW-1185">Reference proteome</keyword>
<feature type="compositionally biased region" description="Basic and acidic residues" evidence="6">
    <location>
        <begin position="541"/>
        <end position="558"/>
    </location>
</feature>
<protein>
    <recommendedName>
        <fullName evidence="10">Solute carrier family 45, member 1/2/4</fullName>
    </recommendedName>
</protein>
<evidence type="ECO:0000256" key="6">
    <source>
        <dbReference type="SAM" id="MobiDB-lite"/>
    </source>
</evidence>
<feature type="region of interest" description="Disordered" evidence="6">
    <location>
        <begin position="510"/>
        <end position="566"/>
    </location>
</feature>
<dbReference type="PANTHER" id="PTHR19432:SF91">
    <property type="entry name" value="GENERAL ALPHA-GLUCOSIDE PERMEASE"/>
    <property type="match status" value="1"/>
</dbReference>
<gene>
    <name evidence="8" type="ORF">I302_107350</name>
</gene>
<dbReference type="InterPro" id="IPR036259">
    <property type="entry name" value="MFS_trans_sf"/>
</dbReference>
<feature type="transmembrane region" description="Helical" evidence="7">
    <location>
        <begin position="735"/>
        <end position="755"/>
    </location>
</feature>
<dbReference type="SUPFAM" id="SSF103473">
    <property type="entry name" value="MFS general substrate transporter"/>
    <property type="match status" value="1"/>
</dbReference>
<keyword evidence="2" id="KW-0813">Transport</keyword>
<feature type="transmembrane region" description="Helical" evidence="7">
    <location>
        <begin position="144"/>
        <end position="165"/>
    </location>
</feature>
<feature type="transmembrane region" description="Helical" evidence="7">
    <location>
        <begin position="219"/>
        <end position="241"/>
    </location>
</feature>
<evidence type="ECO:0008006" key="10">
    <source>
        <dbReference type="Google" id="ProtNLM"/>
    </source>
</evidence>
<feature type="compositionally biased region" description="Low complexity" evidence="6">
    <location>
        <begin position="617"/>
        <end position="634"/>
    </location>
</feature>
<evidence type="ECO:0000256" key="1">
    <source>
        <dbReference type="ARBA" id="ARBA00004141"/>
    </source>
</evidence>
<dbReference type="KEGG" id="kbi:30211311"/>
<proteinExistence type="predicted"/>
<feature type="transmembrane region" description="Helical" evidence="7">
    <location>
        <begin position="655"/>
        <end position="675"/>
    </location>
</feature>
<name>A0AAJ8KDD7_9TREE</name>
<keyword evidence="5 7" id="KW-0472">Membrane</keyword>
<evidence type="ECO:0000256" key="3">
    <source>
        <dbReference type="ARBA" id="ARBA00022692"/>
    </source>
</evidence>
<accession>A0AAJ8KDD7</accession>
<dbReference type="Gene3D" id="1.20.1250.20">
    <property type="entry name" value="MFS general substrate transporter like domains"/>
    <property type="match status" value="1"/>
</dbReference>
<dbReference type="InterPro" id="IPR011701">
    <property type="entry name" value="MFS"/>
</dbReference>
<feature type="transmembrane region" description="Helical" evidence="7">
    <location>
        <begin position="426"/>
        <end position="444"/>
    </location>
</feature>
<dbReference type="PANTHER" id="PTHR19432">
    <property type="entry name" value="SUGAR TRANSPORTER"/>
    <property type="match status" value="1"/>
</dbReference>
<dbReference type="Pfam" id="PF07690">
    <property type="entry name" value="MFS_1"/>
    <property type="match status" value="1"/>
</dbReference>
<dbReference type="EMBL" id="CP144546">
    <property type="protein sequence ID" value="WVW85312.1"/>
    <property type="molecule type" value="Genomic_DNA"/>
</dbReference>
<evidence type="ECO:0000256" key="7">
    <source>
        <dbReference type="SAM" id="Phobius"/>
    </source>
</evidence>
<dbReference type="RefSeq" id="XP_065726517.1">
    <property type="nucleotide sequence ID" value="XM_065870445.1"/>
</dbReference>
<dbReference type="AlphaFoldDB" id="A0AAJ8KDD7"/>
<feature type="region of interest" description="Disordered" evidence="6">
    <location>
        <begin position="594"/>
        <end position="642"/>
    </location>
</feature>
<sequence>MTGGAFFAPSGADEEYDLDEQGNERHSVQWIGTAHVKGPKWAKFPLLTVGMLGIQCVWSIEMGYASPYLLELGLSKSFMSLVFMAGPLSGLIVQPLIGIFADRSRSPLGRRRPFMLAGCAICVFAMMMLGWTREISSLVNGGKWLAIALAVWSIYLIDFSINAVMSTDRALVVDTLPPREQEEGSAWAGRMFGFGSVFGFFVGNLDLPPVLPFLGKTQLQILSFMTSAILMISHTFTSWAVSERVLLRDDRPQSQSSLKANLKSIWDNMFSLPPGIRTICFVQFFASLGWFPILFFTTVWVSEIYKASVPMPEDMDEATFAADAVRSGARALLLQALVNIVTSIGFPFLVSESGVQPESAHAYSSLNGQGMPENPPNSAIWKRAREEIQSGGIIKKSIAWVAGLVENMRDGSAWQIPFKGLTLVKVWWISQFVFAGAMAASWFVTTVSGAYFVIATTGFCWALSQWAPYSLLGELILIDGTIDRSQPLSIMQSRPSVDIRHSISSNRYSYDPPQIQASSSNSPPNDTSFVIHDEDDEDHENNDTEKPLTKEERDEKGNKQLSGGLSPLIIQGETVGEPEPGLGSTVILRHSDEYSQSDLSEDEEQDPSRISTQNGNRAISPSPISPRISTSNSRSQEKGPSTADKAGVILGIHNVFLVLPQFVVTFLSSIIFYLMEPEKGLPAHHPHTTIPLTGNVTDPSTEGLSDVVSEIGEEVVKRLMVRAEGLGGEGGSPDAVGLIFRIGGVSAAIGGWICWRLSRDWARGKGI</sequence>
<feature type="transmembrane region" description="Helical" evidence="7">
    <location>
        <begin position="78"/>
        <end position="101"/>
    </location>
</feature>
<organism evidence="8 9">
    <name type="scientific">Kwoniella bestiolae CBS 10118</name>
    <dbReference type="NCBI Taxonomy" id="1296100"/>
    <lineage>
        <taxon>Eukaryota</taxon>
        <taxon>Fungi</taxon>
        <taxon>Dikarya</taxon>
        <taxon>Basidiomycota</taxon>
        <taxon>Agaricomycotina</taxon>
        <taxon>Tremellomycetes</taxon>
        <taxon>Tremellales</taxon>
        <taxon>Cryptococcaceae</taxon>
        <taxon>Kwoniella</taxon>
    </lineage>
</organism>
<evidence type="ECO:0000313" key="8">
    <source>
        <dbReference type="EMBL" id="WVW85312.1"/>
    </source>
</evidence>
<keyword evidence="3 7" id="KW-0812">Transmembrane</keyword>
<evidence type="ECO:0000256" key="2">
    <source>
        <dbReference type="ARBA" id="ARBA00022448"/>
    </source>
</evidence>
<dbReference type="GO" id="GO:0008506">
    <property type="term" value="F:sucrose:proton symporter activity"/>
    <property type="evidence" value="ECO:0007669"/>
    <property type="project" value="TreeGrafter"/>
</dbReference>
<dbReference type="GO" id="GO:0005886">
    <property type="term" value="C:plasma membrane"/>
    <property type="evidence" value="ECO:0007669"/>
    <property type="project" value="TreeGrafter"/>
</dbReference>
<dbReference type="GeneID" id="30211311"/>
<reference evidence="8" key="2">
    <citation type="submission" date="2024-02" db="EMBL/GenBank/DDBJ databases">
        <title>Comparative genomics of Cryptococcus and Kwoniella reveals pathogenesis evolution and contrasting modes of karyotype evolution via chromosome fusion or intercentromeric recombination.</title>
        <authorList>
            <person name="Coelho M.A."/>
            <person name="David-Palma M."/>
            <person name="Shea T."/>
            <person name="Bowers K."/>
            <person name="McGinley-Smith S."/>
            <person name="Mohammad A.W."/>
            <person name="Gnirke A."/>
            <person name="Yurkov A.M."/>
            <person name="Nowrousian M."/>
            <person name="Sun S."/>
            <person name="Cuomo C.A."/>
            <person name="Heitman J."/>
        </authorList>
    </citation>
    <scope>NUCLEOTIDE SEQUENCE</scope>
    <source>
        <strain evidence="8">CBS 10118</strain>
    </source>
</reference>